<dbReference type="Proteomes" id="UP000095746">
    <property type="component" value="Unassembled WGS sequence"/>
</dbReference>
<sequence>MKPNLAFHSPTSEARYHILRCLSDCNEHSVAALKQFANEHMSEKMRTLCTRGVFSGIFTRLLENGYVVSPRRGFYQITSSGLFYFQNISVASPSAPAEADTASSLLSPAGKSAVSMPAQDIEAVSPGNFTIQLHTALGIAYHALESACTFNVLRLSEQDFHLVREVEDLLSQIAALQQKTS</sequence>
<reference evidence="1 2" key="1">
    <citation type="submission" date="2015-09" db="EMBL/GenBank/DDBJ databases">
        <authorList>
            <consortium name="Pathogen Informatics"/>
        </authorList>
    </citation>
    <scope>NUCLEOTIDE SEQUENCE [LARGE SCALE GENOMIC DNA]</scope>
    <source>
        <strain evidence="1 2">2789STDY5608854</strain>
    </source>
</reference>
<dbReference type="InterPro" id="IPR036390">
    <property type="entry name" value="WH_DNA-bd_sf"/>
</dbReference>
<gene>
    <name evidence="1" type="ORF">ERS852411_03791</name>
</gene>
<name>A0A174SB50_FLAPL</name>
<organism evidence="1 2">
    <name type="scientific">Flavonifractor plautii</name>
    <name type="common">Fusobacterium plautii</name>
    <dbReference type="NCBI Taxonomy" id="292800"/>
    <lineage>
        <taxon>Bacteria</taxon>
        <taxon>Bacillati</taxon>
        <taxon>Bacillota</taxon>
        <taxon>Clostridia</taxon>
        <taxon>Eubacteriales</taxon>
        <taxon>Oscillospiraceae</taxon>
        <taxon>Flavonifractor</taxon>
    </lineage>
</organism>
<accession>A0A174SB50</accession>
<dbReference type="SUPFAM" id="SSF46785">
    <property type="entry name" value="Winged helix' DNA-binding domain"/>
    <property type="match status" value="1"/>
</dbReference>
<evidence type="ECO:0000313" key="2">
    <source>
        <dbReference type="Proteomes" id="UP000095746"/>
    </source>
</evidence>
<dbReference type="EMBL" id="CYZT01000583">
    <property type="protein sequence ID" value="CUP94993.1"/>
    <property type="molecule type" value="Genomic_DNA"/>
</dbReference>
<evidence type="ECO:0000313" key="1">
    <source>
        <dbReference type="EMBL" id="CUP94993.1"/>
    </source>
</evidence>
<protein>
    <submittedName>
        <fullName evidence="1">Uncharacterized protein</fullName>
    </submittedName>
</protein>
<proteinExistence type="predicted"/>
<dbReference type="AlphaFoldDB" id="A0A174SB50"/>